<dbReference type="GO" id="GO:0005886">
    <property type="term" value="C:plasma membrane"/>
    <property type="evidence" value="ECO:0007669"/>
    <property type="project" value="UniProtKB-SubCell"/>
</dbReference>
<dbReference type="PANTHER" id="PTHR30213:SF1">
    <property type="entry name" value="INNER MEMBRANE PROTEIN YHJD"/>
    <property type="match status" value="1"/>
</dbReference>
<keyword evidence="2" id="KW-1003">Cell membrane</keyword>
<feature type="transmembrane region" description="Helical" evidence="6">
    <location>
        <begin position="42"/>
        <end position="63"/>
    </location>
</feature>
<comment type="subcellular location">
    <subcellularLocation>
        <location evidence="1">Cell membrane</location>
        <topology evidence="1">Multi-pass membrane protein</topology>
    </subcellularLocation>
</comment>
<evidence type="ECO:0000313" key="7">
    <source>
        <dbReference type="EMBL" id="NML42400.1"/>
    </source>
</evidence>
<feature type="transmembrane region" description="Helical" evidence="6">
    <location>
        <begin position="224"/>
        <end position="243"/>
    </location>
</feature>
<evidence type="ECO:0000256" key="6">
    <source>
        <dbReference type="SAM" id="Phobius"/>
    </source>
</evidence>
<dbReference type="Pfam" id="PF03631">
    <property type="entry name" value="Virul_fac_BrkB"/>
    <property type="match status" value="1"/>
</dbReference>
<evidence type="ECO:0000256" key="1">
    <source>
        <dbReference type="ARBA" id="ARBA00004651"/>
    </source>
</evidence>
<dbReference type="InterPro" id="IPR017039">
    <property type="entry name" value="Virul_fac_BrkB"/>
</dbReference>
<evidence type="ECO:0000256" key="3">
    <source>
        <dbReference type="ARBA" id="ARBA00022692"/>
    </source>
</evidence>
<evidence type="ECO:0000256" key="4">
    <source>
        <dbReference type="ARBA" id="ARBA00022989"/>
    </source>
</evidence>
<accession>A0A848H008</accession>
<dbReference type="PIRSF" id="PIRSF035875">
    <property type="entry name" value="RNase_BN"/>
    <property type="match status" value="1"/>
</dbReference>
<dbReference type="PANTHER" id="PTHR30213">
    <property type="entry name" value="INNER MEMBRANE PROTEIN YHJD"/>
    <property type="match status" value="1"/>
</dbReference>
<gene>
    <name evidence="7" type="ORF">HHL11_01480</name>
</gene>
<dbReference type="NCBIfam" id="TIGR00765">
    <property type="entry name" value="yihY_not_rbn"/>
    <property type="match status" value="1"/>
</dbReference>
<keyword evidence="4 6" id="KW-1133">Transmembrane helix</keyword>
<feature type="transmembrane region" description="Helical" evidence="6">
    <location>
        <begin position="190"/>
        <end position="212"/>
    </location>
</feature>
<dbReference type="AlphaFoldDB" id="A0A848H008"/>
<dbReference type="RefSeq" id="WP_169416613.1">
    <property type="nucleotide sequence ID" value="NZ_JABBFX010000001.1"/>
</dbReference>
<proteinExistence type="predicted"/>
<organism evidence="7 8">
    <name type="scientific">Ramlibacter agri</name>
    <dbReference type="NCBI Taxonomy" id="2728837"/>
    <lineage>
        <taxon>Bacteria</taxon>
        <taxon>Pseudomonadati</taxon>
        <taxon>Pseudomonadota</taxon>
        <taxon>Betaproteobacteria</taxon>
        <taxon>Burkholderiales</taxon>
        <taxon>Comamonadaceae</taxon>
        <taxon>Ramlibacter</taxon>
    </lineage>
</organism>
<keyword evidence="3 6" id="KW-0812">Transmembrane</keyword>
<evidence type="ECO:0000256" key="5">
    <source>
        <dbReference type="ARBA" id="ARBA00023136"/>
    </source>
</evidence>
<evidence type="ECO:0000313" key="8">
    <source>
        <dbReference type="Proteomes" id="UP000541185"/>
    </source>
</evidence>
<sequence>MAWQDKLPRWLQGPAHILDPLFRAGSLWSGAGGTTMSAAMSFYGILSLAPLLLAIVALLGWWMDRAVLEQGLVHEIGGIIGERGASLLADAMRNSTQGSQGLVASIVGFVVLLSGATGVFNELQQALEKVWTEGRAPLPRSAGFRYAAALRLRGVGYILVFGFLLLISLVVSTLLSMFSGWAGDRPLLEWLLRILNEAVAFIICAALFTGLMRLSGGPQPRMRCLVAGGCIGAILFTIGRQLLTAYLSKAAVVSAYGAAGSLVVLLMWIYFSASVLLFGAACARALDERVPAAQRGSSARLWAATSASAQSTPAASSSSSPQR</sequence>
<dbReference type="Proteomes" id="UP000541185">
    <property type="component" value="Unassembled WGS sequence"/>
</dbReference>
<feature type="transmembrane region" description="Helical" evidence="6">
    <location>
        <begin position="255"/>
        <end position="279"/>
    </location>
</feature>
<dbReference type="EMBL" id="JABBFX010000001">
    <property type="protein sequence ID" value="NML42400.1"/>
    <property type="molecule type" value="Genomic_DNA"/>
</dbReference>
<comment type="caution">
    <text evidence="7">The sequence shown here is derived from an EMBL/GenBank/DDBJ whole genome shotgun (WGS) entry which is preliminary data.</text>
</comment>
<feature type="transmembrane region" description="Helical" evidence="6">
    <location>
        <begin position="155"/>
        <end position="178"/>
    </location>
</feature>
<keyword evidence="8" id="KW-1185">Reference proteome</keyword>
<keyword evidence="5 6" id="KW-0472">Membrane</keyword>
<reference evidence="7 8" key="1">
    <citation type="submission" date="2020-04" db="EMBL/GenBank/DDBJ databases">
        <title>Ramlibacter sp. G-1-2-2 isolated from soil.</title>
        <authorList>
            <person name="Dahal R.H."/>
        </authorList>
    </citation>
    <scope>NUCLEOTIDE SEQUENCE [LARGE SCALE GENOMIC DNA]</scope>
    <source>
        <strain evidence="7 8">G-1-2-2</strain>
    </source>
</reference>
<evidence type="ECO:0000256" key="2">
    <source>
        <dbReference type="ARBA" id="ARBA00022475"/>
    </source>
</evidence>
<feature type="transmembrane region" description="Helical" evidence="6">
    <location>
        <begin position="102"/>
        <end position="120"/>
    </location>
</feature>
<protein>
    <submittedName>
        <fullName evidence="7">YihY/virulence factor BrkB family protein</fullName>
    </submittedName>
</protein>
<name>A0A848H008_9BURK</name>